<comment type="caution">
    <text evidence="9">The sequence shown here is derived from an EMBL/GenBank/DDBJ whole genome shotgun (WGS) entry which is preliminary data.</text>
</comment>
<dbReference type="InterPro" id="IPR011009">
    <property type="entry name" value="Kinase-like_dom_sf"/>
</dbReference>
<proteinExistence type="inferred from homology"/>
<dbReference type="InterPro" id="IPR000719">
    <property type="entry name" value="Prot_kinase_dom"/>
</dbReference>
<dbReference type="SMART" id="SM00220">
    <property type="entry name" value="S_TKc"/>
    <property type="match status" value="1"/>
</dbReference>
<dbReference type="OrthoDB" id="10252354at2759"/>
<dbReference type="AlphaFoldDB" id="A0A7I8V7B3"/>
<evidence type="ECO:0000313" key="9">
    <source>
        <dbReference type="EMBL" id="CAD5111424.1"/>
    </source>
</evidence>
<dbReference type="PIRSF" id="PIRSF000654">
    <property type="entry name" value="Integrin-linked_kinase"/>
    <property type="match status" value="1"/>
</dbReference>
<keyword evidence="3" id="KW-0547">Nucleotide-binding</keyword>
<dbReference type="Gene3D" id="1.10.510.10">
    <property type="entry name" value="Transferase(Phosphotransferase) domain 1"/>
    <property type="match status" value="1"/>
</dbReference>
<evidence type="ECO:0000256" key="1">
    <source>
        <dbReference type="ARBA" id="ARBA00022527"/>
    </source>
</evidence>
<dbReference type="PROSITE" id="PS50011">
    <property type="entry name" value="PROTEIN_KINASE_DOM"/>
    <property type="match status" value="1"/>
</dbReference>
<dbReference type="SUPFAM" id="SSF56112">
    <property type="entry name" value="Protein kinase-like (PK-like)"/>
    <property type="match status" value="1"/>
</dbReference>
<comment type="similarity">
    <text evidence="6">Belongs to the protein kinase superfamily. STE Ser/Thr protein kinase family. MAP kinase kinase subfamily.</text>
</comment>
<evidence type="ECO:0000256" key="5">
    <source>
        <dbReference type="ARBA" id="ARBA00022840"/>
    </source>
</evidence>
<dbReference type="EC" id="2.7.12.2" evidence="7"/>
<dbReference type="InterPro" id="IPR008271">
    <property type="entry name" value="Ser/Thr_kinase_AS"/>
</dbReference>
<keyword evidence="5" id="KW-0067">ATP-binding</keyword>
<name>A0A7I8V7B3_9ANNE</name>
<dbReference type="GO" id="GO:0004674">
    <property type="term" value="F:protein serine/threonine kinase activity"/>
    <property type="evidence" value="ECO:0007669"/>
    <property type="project" value="UniProtKB-KW"/>
</dbReference>
<gene>
    <name evidence="9" type="ORF">DGYR_LOCUS720</name>
</gene>
<dbReference type="PANTHER" id="PTHR48013">
    <property type="entry name" value="DUAL SPECIFICITY MITOGEN-ACTIVATED PROTEIN KINASE KINASE 5-RELATED"/>
    <property type="match status" value="1"/>
</dbReference>
<dbReference type="FunFam" id="3.30.200.20:FF:000040">
    <property type="entry name" value="Dual specificity mitogen-activated protein kinase kinase"/>
    <property type="match status" value="1"/>
</dbReference>
<organism evidence="9 10">
    <name type="scientific">Dimorphilus gyrociliatus</name>
    <dbReference type="NCBI Taxonomy" id="2664684"/>
    <lineage>
        <taxon>Eukaryota</taxon>
        <taxon>Metazoa</taxon>
        <taxon>Spiralia</taxon>
        <taxon>Lophotrochozoa</taxon>
        <taxon>Annelida</taxon>
        <taxon>Polychaeta</taxon>
        <taxon>Polychaeta incertae sedis</taxon>
        <taxon>Dinophilidae</taxon>
        <taxon>Dimorphilus</taxon>
    </lineage>
</organism>
<accession>A0A7I8V7B3</accession>
<reference evidence="9 10" key="1">
    <citation type="submission" date="2020-08" db="EMBL/GenBank/DDBJ databases">
        <authorList>
            <person name="Hejnol A."/>
        </authorList>
    </citation>
    <scope>NUCLEOTIDE SEQUENCE [LARGE SCALE GENOMIC DNA]</scope>
</reference>
<dbReference type="Gene3D" id="3.30.200.20">
    <property type="entry name" value="Phosphorylase Kinase, domain 1"/>
    <property type="match status" value="1"/>
</dbReference>
<evidence type="ECO:0000256" key="6">
    <source>
        <dbReference type="ARBA" id="ARBA00038035"/>
    </source>
</evidence>
<feature type="domain" description="Protein kinase" evidence="8">
    <location>
        <begin position="60"/>
        <end position="323"/>
    </location>
</feature>
<keyword evidence="1" id="KW-0723">Serine/threonine-protein kinase</keyword>
<evidence type="ECO:0000256" key="2">
    <source>
        <dbReference type="ARBA" id="ARBA00022679"/>
    </source>
</evidence>
<dbReference type="Pfam" id="PF00069">
    <property type="entry name" value="Pkinase"/>
    <property type="match status" value="1"/>
</dbReference>
<keyword evidence="10" id="KW-1185">Reference proteome</keyword>
<dbReference type="GO" id="GO:0005524">
    <property type="term" value="F:ATP binding"/>
    <property type="evidence" value="ECO:0007669"/>
    <property type="project" value="UniProtKB-KW"/>
</dbReference>
<dbReference type="PROSITE" id="PS00108">
    <property type="entry name" value="PROTEIN_KINASE_ST"/>
    <property type="match status" value="1"/>
</dbReference>
<keyword evidence="4" id="KW-0418">Kinase</keyword>
<keyword evidence="2" id="KW-0808">Transferase</keyword>
<dbReference type="GO" id="GO:0051403">
    <property type="term" value="P:stress-activated MAPK cascade"/>
    <property type="evidence" value="ECO:0007669"/>
    <property type="project" value="TreeGrafter"/>
</dbReference>
<dbReference type="GO" id="GO:0004708">
    <property type="term" value="F:MAP kinase kinase activity"/>
    <property type="evidence" value="ECO:0007669"/>
    <property type="project" value="UniProtKB-EC"/>
</dbReference>
<evidence type="ECO:0000256" key="4">
    <source>
        <dbReference type="ARBA" id="ARBA00022777"/>
    </source>
</evidence>
<evidence type="ECO:0000256" key="7">
    <source>
        <dbReference type="ARBA" id="ARBA00038999"/>
    </source>
</evidence>
<sequence length="341" mass="38696">MENQKMKKRKQFTLQKLDPVNDRVTTTPSPEHLDAIMRNLGSEARIHVDNEEIVLHADNLQTIQNLGRGAYGHVDLVRDRQSGKSFAVKRMTLASFEEGQRRTLMEVYVAAQSKDCPYTVNFYGAMSLEGELWMIMERMDMSLDKLRENIFGADENYKIPENIIGNITYQIIKGLSYLRDEVSVLHRDVKPSNILINKCGRVKVCDFGISGNIVKESLAFSNVGSKPYLAPEKISPRDGQVGFSSRADVWSLGITVLEFTTGKFPYRGWQNAFEALNDVVTKPSPTLPAGEYSDEFNDFINSTLKKDVNERPRYADLLKKPFIEKCQSVDISSFVQEFANE</sequence>
<evidence type="ECO:0000256" key="3">
    <source>
        <dbReference type="ARBA" id="ARBA00022741"/>
    </source>
</evidence>
<dbReference type="Proteomes" id="UP000549394">
    <property type="component" value="Unassembled WGS sequence"/>
</dbReference>
<dbReference type="PANTHER" id="PTHR48013:SF11">
    <property type="entry name" value="LICORNE"/>
    <property type="match status" value="1"/>
</dbReference>
<evidence type="ECO:0000259" key="8">
    <source>
        <dbReference type="PROSITE" id="PS50011"/>
    </source>
</evidence>
<protein>
    <recommendedName>
        <fullName evidence="7">mitogen-activated protein kinase kinase</fullName>
        <ecNumber evidence="7">2.7.12.2</ecNumber>
    </recommendedName>
</protein>
<evidence type="ECO:0000313" key="10">
    <source>
        <dbReference type="Proteomes" id="UP000549394"/>
    </source>
</evidence>
<dbReference type="EMBL" id="CAJFCJ010000001">
    <property type="protein sequence ID" value="CAD5111424.1"/>
    <property type="molecule type" value="Genomic_DNA"/>
</dbReference>